<protein>
    <submittedName>
        <fullName evidence="9">MFS transporter</fullName>
    </submittedName>
</protein>
<feature type="transmembrane region" description="Helical" evidence="7">
    <location>
        <begin position="49"/>
        <end position="69"/>
    </location>
</feature>
<dbReference type="GO" id="GO:0005886">
    <property type="term" value="C:plasma membrane"/>
    <property type="evidence" value="ECO:0007669"/>
    <property type="project" value="UniProtKB-SubCell"/>
</dbReference>
<keyword evidence="3" id="KW-1003">Cell membrane</keyword>
<feature type="transmembrane region" description="Helical" evidence="7">
    <location>
        <begin position="226"/>
        <end position="250"/>
    </location>
</feature>
<sequence>MWDSPPMTRHPLGAPFWRLWASSGLSNLADGLVKVALPLAAAHATRSPVLVAGVAVVTTLPWLLFALPAGALVDRVDRRWAALGANTARAALAGVLAVAAAGGADSIWVLYAVALGVGIAETVHDTAAQSVLPALVPSEALPRANGRLFAVELTTNEFAGPPLAGLLVATGTTLAFGAPAALWCAAVAALWSVRGGFRTDRREPTALRADIAEGLRYLWRDRLLRTLAVTGGVFNFARGAVGAVLVLHAVGPGSAMGLSDTGFGLLLTAMAAGGLAGSLVAERVAGALGRTGSFALAVLAGTAMAGAPAVTTQPLPIGAAFFAGGMGVVVWNVVALSLRQRTTPDRLLGRVTSGSRLLLWGSLPLGAAAGGVLGQAFGLRAVFAASALLTLGLLTGVLAVARR</sequence>
<dbReference type="EMBL" id="BMRG01000004">
    <property type="protein sequence ID" value="GGP54497.1"/>
    <property type="molecule type" value="Genomic_DNA"/>
</dbReference>
<feature type="transmembrane region" description="Helical" evidence="7">
    <location>
        <begin position="90"/>
        <end position="111"/>
    </location>
</feature>
<dbReference type="CDD" id="cd06173">
    <property type="entry name" value="MFS_MefA_like"/>
    <property type="match status" value="1"/>
</dbReference>
<keyword evidence="10" id="KW-1185">Reference proteome</keyword>
<evidence type="ECO:0000313" key="10">
    <source>
        <dbReference type="Proteomes" id="UP000639606"/>
    </source>
</evidence>
<evidence type="ECO:0000256" key="7">
    <source>
        <dbReference type="SAM" id="Phobius"/>
    </source>
</evidence>
<dbReference type="InterPro" id="IPR020846">
    <property type="entry name" value="MFS_dom"/>
</dbReference>
<dbReference type="PANTHER" id="PTHR23513">
    <property type="entry name" value="INTEGRAL MEMBRANE EFFLUX PROTEIN-RELATED"/>
    <property type="match status" value="1"/>
</dbReference>
<dbReference type="InterPro" id="IPR010290">
    <property type="entry name" value="TM_effector"/>
</dbReference>
<evidence type="ECO:0000313" key="9">
    <source>
        <dbReference type="EMBL" id="GGP54497.1"/>
    </source>
</evidence>
<comment type="caution">
    <text evidence="9">The sequence shown here is derived from an EMBL/GenBank/DDBJ whole genome shotgun (WGS) entry which is preliminary data.</text>
</comment>
<dbReference type="PANTHER" id="PTHR23513:SF6">
    <property type="entry name" value="MAJOR FACILITATOR SUPERFAMILY ASSOCIATED DOMAIN-CONTAINING PROTEIN"/>
    <property type="match status" value="1"/>
</dbReference>
<evidence type="ECO:0000256" key="1">
    <source>
        <dbReference type="ARBA" id="ARBA00004651"/>
    </source>
</evidence>
<accession>A0A918ALU8</accession>
<reference evidence="9" key="1">
    <citation type="journal article" date="2014" name="Int. J. Syst. Evol. Microbiol.">
        <title>Complete genome sequence of Corynebacterium casei LMG S-19264T (=DSM 44701T), isolated from a smear-ripened cheese.</title>
        <authorList>
            <consortium name="US DOE Joint Genome Institute (JGI-PGF)"/>
            <person name="Walter F."/>
            <person name="Albersmeier A."/>
            <person name="Kalinowski J."/>
            <person name="Ruckert C."/>
        </authorList>
    </citation>
    <scope>NUCLEOTIDE SEQUENCE</scope>
    <source>
        <strain evidence="9">JCM 3313</strain>
    </source>
</reference>
<evidence type="ECO:0000256" key="5">
    <source>
        <dbReference type="ARBA" id="ARBA00022989"/>
    </source>
</evidence>
<feature type="transmembrane region" description="Helical" evidence="7">
    <location>
        <begin position="293"/>
        <end position="311"/>
    </location>
</feature>
<dbReference type="PROSITE" id="PS50850">
    <property type="entry name" value="MFS"/>
    <property type="match status" value="1"/>
</dbReference>
<organism evidence="9 10">
    <name type="scientific">Saccharothrix coeruleofusca</name>
    <dbReference type="NCBI Taxonomy" id="33919"/>
    <lineage>
        <taxon>Bacteria</taxon>
        <taxon>Bacillati</taxon>
        <taxon>Actinomycetota</taxon>
        <taxon>Actinomycetes</taxon>
        <taxon>Pseudonocardiales</taxon>
        <taxon>Pseudonocardiaceae</taxon>
        <taxon>Saccharothrix</taxon>
    </lineage>
</organism>
<keyword evidence="2" id="KW-0813">Transport</keyword>
<feature type="transmembrane region" description="Helical" evidence="7">
    <location>
        <begin position="383"/>
        <end position="401"/>
    </location>
</feature>
<feature type="domain" description="Major facilitator superfamily (MFS) profile" evidence="8">
    <location>
        <begin position="223"/>
        <end position="403"/>
    </location>
</feature>
<feature type="transmembrane region" description="Helical" evidence="7">
    <location>
        <begin position="262"/>
        <end position="281"/>
    </location>
</feature>
<dbReference type="InterPro" id="IPR036259">
    <property type="entry name" value="MFS_trans_sf"/>
</dbReference>
<keyword evidence="5 7" id="KW-1133">Transmembrane helix</keyword>
<evidence type="ECO:0000256" key="2">
    <source>
        <dbReference type="ARBA" id="ARBA00022448"/>
    </source>
</evidence>
<dbReference type="GO" id="GO:0022857">
    <property type="term" value="F:transmembrane transporter activity"/>
    <property type="evidence" value="ECO:0007669"/>
    <property type="project" value="InterPro"/>
</dbReference>
<dbReference type="Pfam" id="PF05977">
    <property type="entry name" value="MFS_3"/>
    <property type="match status" value="1"/>
</dbReference>
<feature type="transmembrane region" description="Helical" evidence="7">
    <location>
        <begin position="163"/>
        <end position="193"/>
    </location>
</feature>
<gene>
    <name evidence="9" type="ORF">GCM10010185_28760</name>
</gene>
<dbReference type="Proteomes" id="UP000639606">
    <property type="component" value="Unassembled WGS sequence"/>
</dbReference>
<feature type="transmembrane region" description="Helical" evidence="7">
    <location>
        <begin position="317"/>
        <end position="336"/>
    </location>
</feature>
<comment type="subcellular location">
    <subcellularLocation>
        <location evidence="1">Cell membrane</location>
        <topology evidence="1">Multi-pass membrane protein</topology>
    </subcellularLocation>
</comment>
<evidence type="ECO:0000256" key="6">
    <source>
        <dbReference type="ARBA" id="ARBA00023136"/>
    </source>
</evidence>
<evidence type="ECO:0000259" key="8">
    <source>
        <dbReference type="PROSITE" id="PS50850"/>
    </source>
</evidence>
<dbReference type="SUPFAM" id="SSF103473">
    <property type="entry name" value="MFS general substrate transporter"/>
    <property type="match status" value="1"/>
</dbReference>
<dbReference type="Gene3D" id="1.20.1250.20">
    <property type="entry name" value="MFS general substrate transporter like domains"/>
    <property type="match status" value="1"/>
</dbReference>
<dbReference type="AlphaFoldDB" id="A0A918ALU8"/>
<name>A0A918ALU8_9PSEU</name>
<evidence type="ECO:0000256" key="4">
    <source>
        <dbReference type="ARBA" id="ARBA00022692"/>
    </source>
</evidence>
<keyword evidence="6 7" id="KW-0472">Membrane</keyword>
<evidence type="ECO:0000256" key="3">
    <source>
        <dbReference type="ARBA" id="ARBA00022475"/>
    </source>
</evidence>
<keyword evidence="4 7" id="KW-0812">Transmembrane</keyword>
<proteinExistence type="predicted"/>
<feature type="transmembrane region" description="Helical" evidence="7">
    <location>
        <begin position="357"/>
        <end position="377"/>
    </location>
</feature>
<reference evidence="9" key="2">
    <citation type="submission" date="2020-09" db="EMBL/GenBank/DDBJ databases">
        <authorList>
            <person name="Sun Q."/>
            <person name="Ohkuma M."/>
        </authorList>
    </citation>
    <scope>NUCLEOTIDE SEQUENCE</scope>
    <source>
        <strain evidence="9">JCM 3313</strain>
    </source>
</reference>